<sequence>VAKEWATIGATAFGIGAIGQIMPLVPGVKNIAKLLSTKVGKRILWGIYATSEGAQVGTGAYQIKTGQIAAGTKRIAGILPRVMGVVGGVGWLRATSGKPLTKLGKVIETKFIKPRPTKLMKVLGEDYRPYKGGKVERISKIDRYGNVYEGDRFRVGLAERDYLGRPITPKAARVTRMKKEFLLREGQWLVEPRVKTPYTISKENLFFEKVIGYRKGPGVWYKGLKAEGVRPKFGKGTLIKSFKDIPGGKQLMLPGTQDK</sequence>
<gene>
    <name evidence="1" type="ORF">S03H2_52180</name>
</gene>
<reference evidence="1" key="1">
    <citation type="journal article" date="2014" name="Front. Microbiol.">
        <title>High frequency of phylogenetically diverse reductive dehalogenase-homologous genes in deep subseafloor sedimentary metagenomes.</title>
        <authorList>
            <person name="Kawai M."/>
            <person name="Futagami T."/>
            <person name="Toyoda A."/>
            <person name="Takaki Y."/>
            <person name="Nishi S."/>
            <person name="Hori S."/>
            <person name="Arai W."/>
            <person name="Tsubouchi T."/>
            <person name="Morono Y."/>
            <person name="Uchiyama I."/>
            <person name="Ito T."/>
            <person name="Fujiyama A."/>
            <person name="Inagaki F."/>
            <person name="Takami H."/>
        </authorList>
    </citation>
    <scope>NUCLEOTIDE SEQUENCE</scope>
    <source>
        <strain evidence="1">Expedition CK06-06</strain>
    </source>
</reference>
<evidence type="ECO:0000313" key="1">
    <source>
        <dbReference type="EMBL" id="GAH64049.1"/>
    </source>
</evidence>
<dbReference type="EMBL" id="BARU01033139">
    <property type="protein sequence ID" value="GAH64049.1"/>
    <property type="molecule type" value="Genomic_DNA"/>
</dbReference>
<feature type="non-terminal residue" evidence="1">
    <location>
        <position position="259"/>
    </location>
</feature>
<organism evidence="1">
    <name type="scientific">marine sediment metagenome</name>
    <dbReference type="NCBI Taxonomy" id="412755"/>
    <lineage>
        <taxon>unclassified sequences</taxon>
        <taxon>metagenomes</taxon>
        <taxon>ecological metagenomes</taxon>
    </lineage>
</organism>
<accession>X1ID71</accession>
<proteinExistence type="predicted"/>
<dbReference type="AlphaFoldDB" id="X1ID71"/>
<protein>
    <submittedName>
        <fullName evidence="1">Uncharacterized protein</fullName>
    </submittedName>
</protein>
<feature type="non-terminal residue" evidence="1">
    <location>
        <position position="1"/>
    </location>
</feature>
<comment type="caution">
    <text evidence="1">The sequence shown here is derived from an EMBL/GenBank/DDBJ whole genome shotgun (WGS) entry which is preliminary data.</text>
</comment>
<name>X1ID71_9ZZZZ</name>